<proteinExistence type="predicted"/>
<comment type="caution">
    <text evidence="4">The sequence shown here is derived from an EMBL/GenBank/DDBJ whole genome shotgun (WGS) entry which is preliminary data.</text>
</comment>
<accession>A0A1V6PT66</accession>
<keyword evidence="5" id="KW-1185">Reference proteome</keyword>
<feature type="region of interest" description="Disordered" evidence="2">
    <location>
        <begin position="97"/>
        <end position="140"/>
    </location>
</feature>
<dbReference type="STRING" id="416450.A0A1V6PT66"/>
<dbReference type="InterPro" id="IPR011990">
    <property type="entry name" value="TPR-like_helical_dom_sf"/>
</dbReference>
<evidence type="ECO:0000256" key="3">
    <source>
        <dbReference type="SAM" id="Phobius"/>
    </source>
</evidence>
<dbReference type="Proteomes" id="UP000191672">
    <property type="component" value="Unassembled WGS sequence"/>
</dbReference>
<keyword evidence="3" id="KW-1133">Transmembrane helix</keyword>
<name>A0A1V6PT66_9EURO</name>
<keyword evidence="1" id="KW-0677">Repeat</keyword>
<dbReference type="Gene3D" id="1.25.40.10">
    <property type="entry name" value="Tetratricopeptide repeat domain"/>
    <property type="match status" value="1"/>
</dbReference>
<evidence type="ECO:0000313" key="4">
    <source>
        <dbReference type="EMBL" id="OQD80210.1"/>
    </source>
</evidence>
<dbReference type="InterPro" id="IPR051222">
    <property type="entry name" value="PPR/CCM1_RNA-binding"/>
</dbReference>
<gene>
    <name evidence="4" type="ORF">PENANT_c038G06488</name>
</gene>
<evidence type="ECO:0000313" key="5">
    <source>
        <dbReference type="Proteomes" id="UP000191672"/>
    </source>
</evidence>
<sequence>MLTHSKQSALVPSRNALRVLRQLALAGSTIGGFCTVAALAVLTYDVHRRVRIAEKIVENKRTLHTTAPNYDATSAAKRLAVMVEAAEAGEFMGIESLKTSKRKATAGPEEPGSNTHETRRSPYPKSKPMITLEKSHSRQKKWWSDPAISFQNNRNGDGPSLAQSDTILAMEAIQAEHARMNGKNSLDFELRRLINLDREITAANLFLAATSRVDAISWERRQLACHIFTANCIKGNIFIARTLFNRLDQISLVSEEMWATLMHLLAKEGHIDAVGVLYGRFYTKFVVPTHLLEVILRCLIESKRLDEAKHLFHLRFKDDYNCGLCGAYLDGLWRKTRSIELLNTEFTSILETLGSLGRKPTEKLFNPMVKALVESGRSEAAEVMVQEMPSKYDVQPGSRTVGLIIYSRALHCDWVRVMDGLYAMHDAGFTKQKKDFALVFDRVLLEYYPTHTGEQTFDLLISSINEFEIVPDRVLHRHMLEAIVEKGSEEMLEAMTEMATQRQWNTGIGDEEVANILKTRRLAMNNSPVGIWRMMQAAKDRQMTSSSSRRILGASSEVWEVQGEKILPIHAPAEESFPATLSNMGKPTKDASSYIPLHKQMEHHLNNGRHAEALKAYQNATNSGHVVRPHHIILAVIASILEDGRNGVNNARRLMTSEWEYWKQVPTLRYSKRFTPWQPLFFQRIWRVDPGAMGRAGLIKMAIFEYYTICNSTPGMGVKHYCTASYCQYLLKGGSPELVVDLLTTVYQSRWKISHGFDQVLLKLLLRAYAELRNLKGVWWCILTVLSRQEEIKPSFVAEALSQMVSLDAALGGASGSTPTNLWTLHEAVEVLQAKSRGDEKWASISVDPALKKSNRSQLIQPEKENHFLPRDSIKNLIMNFDEERELDLLLERKQLKHTKCWAEHNLSNCHSMAAEERDYPMWKRQTWDDYYVPGM</sequence>
<feature type="transmembrane region" description="Helical" evidence="3">
    <location>
        <begin position="23"/>
        <end position="44"/>
    </location>
</feature>
<organism evidence="4 5">
    <name type="scientific">Penicillium antarcticum</name>
    <dbReference type="NCBI Taxonomy" id="416450"/>
    <lineage>
        <taxon>Eukaryota</taxon>
        <taxon>Fungi</taxon>
        <taxon>Dikarya</taxon>
        <taxon>Ascomycota</taxon>
        <taxon>Pezizomycotina</taxon>
        <taxon>Eurotiomycetes</taxon>
        <taxon>Eurotiomycetidae</taxon>
        <taxon>Eurotiales</taxon>
        <taxon>Aspergillaceae</taxon>
        <taxon>Penicillium</taxon>
    </lineage>
</organism>
<dbReference type="OrthoDB" id="3026777at2759"/>
<dbReference type="PANTHER" id="PTHR47942">
    <property type="entry name" value="TETRATRICOPEPTIDE REPEAT (TPR)-LIKE SUPERFAMILY PROTEIN-RELATED"/>
    <property type="match status" value="1"/>
</dbReference>
<keyword evidence="3" id="KW-0812">Transmembrane</keyword>
<dbReference type="EMBL" id="MDYN01000038">
    <property type="protein sequence ID" value="OQD80210.1"/>
    <property type="molecule type" value="Genomic_DNA"/>
</dbReference>
<evidence type="ECO:0008006" key="6">
    <source>
        <dbReference type="Google" id="ProtNLM"/>
    </source>
</evidence>
<evidence type="ECO:0000256" key="1">
    <source>
        <dbReference type="ARBA" id="ARBA00022737"/>
    </source>
</evidence>
<keyword evidence="3" id="KW-0472">Membrane</keyword>
<evidence type="ECO:0000256" key="2">
    <source>
        <dbReference type="SAM" id="MobiDB-lite"/>
    </source>
</evidence>
<dbReference type="AlphaFoldDB" id="A0A1V6PT66"/>
<protein>
    <recommendedName>
        <fullName evidence="6">Pentatricopeptide repeat protein</fullName>
    </recommendedName>
</protein>
<reference evidence="5" key="1">
    <citation type="journal article" date="2017" name="Nat. Microbiol.">
        <title>Global analysis of biosynthetic gene clusters reveals vast potential of secondary metabolite production in Penicillium species.</title>
        <authorList>
            <person name="Nielsen J.C."/>
            <person name="Grijseels S."/>
            <person name="Prigent S."/>
            <person name="Ji B."/>
            <person name="Dainat J."/>
            <person name="Nielsen K.F."/>
            <person name="Frisvad J.C."/>
            <person name="Workman M."/>
            <person name="Nielsen J."/>
        </authorList>
    </citation>
    <scope>NUCLEOTIDE SEQUENCE [LARGE SCALE GENOMIC DNA]</scope>
    <source>
        <strain evidence="5">IBT 31811</strain>
    </source>
</reference>